<dbReference type="InterPro" id="IPR007421">
    <property type="entry name" value="Schlafen_AlbA_2_dom"/>
</dbReference>
<dbReference type="AlphaFoldDB" id="A0A644YRI8"/>
<evidence type="ECO:0000313" key="2">
    <source>
        <dbReference type="EMBL" id="MPM30929.1"/>
    </source>
</evidence>
<evidence type="ECO:0000259" key="1">
    <source>
        <dbReference type="Pfam" id="PF04326"/>
    </source>
</evidence>
<sequence>MGCYIMSSLSDLTTEEYISTLIHNEQENEFVDFKQYYYHDEKKYDLIKDVMSFANDSSTIDKYIVFGIVNGTWEVSGIDSTSIPDVSDINDMLHTYVEPFIYIEVGNIIVDEKTIGYIKIPSERSDRPYIVKKDYCKNGKTHLRCGEIYVRKNANNFIATRRDLDYIYRNNGSFSFSLYDSTAEIGFIQIRQERKIFVQLRMLFANNTNHTINICRALCDICTSDSVMQYECLYCENKSREFAQVPPLISNVPIQLTPGDEFQKSFYFFASEQSAEILLNKHRSGQRFIARLEVFDVNKNRFASQPSEIKPCFYGNANIL</sequence>
<dbReference type="Gene3D" id="3.30.950.30">
    <property type="entry name" value="Schlafen, AAA domain"/>
    <property type="match status" value="1"/>
</dbReference>
<gene>
    <name evidence="2" type="ORF">SDC9_77482</name>
</gene>
<dbReference type="InterPro" id="IPR038461">
    <property type="entry name" value="Schlafen_AlbA_2_dom_sf"/>
</dbReference>
<comment type="caution">
    <text evidence="2">The sequence shown here is derived from an EMBL/GenBank/DDBJ whole genome shotgun (WGS) entry which is preliminary data.</text>
</comment>
<dbReference type="EMBL" id="VSSQ01005930">
    <property type="protein sequence ID" value="MPM30929.1"/>
    <property type="molecule type" value="Genomic_DNA"/>
</dbReference>
<protein>
    <recommendedName>
        <fullName evidence="1">Schlafen AlbA-2 domain-containing protein</fullName>
    </recommendedName>
</protein>
<organism evidence="2">
    <name type="scientific">bioreactor metagenome</name>
    <dbReference type="NCBI Taxonomy" id="1076179"/>
    <lineage>
        <taxon>unclassified sequences</taxon>
        <taxon>metagenomes</taxon>
        <taxon>ecological metagenomes</taxon>
    </lineage>
</organism>
<name>A0A644YRI8_9ZZZZ</name>
<dbReference type="Pfam" id="PF04326">
    <property type="entry name" value="SLFN_AlbA_2"/>
    <property type="match status" value="1"/>
</dbReference>
<accession>A0A644YRI8</accession>
<reference evidence="2" key="1">
    <citation type="submission" date="2019-08" db="EMBL/GenBank/DDBJ databases">
        <authorList>
            <person name="Kucharzyk K."/>
            <person name="Murdoch R.W."/>
            <person name="Higgins S."/>
            <person name="Loffler F."/>
        </authorList>
    </citation>
    <scope>NUCLEOTIDE SEQUENCE</scope>
</reference>
<proteinExistence type="predicted"/>
<feature type="domain" description="Schlafen AlbA-2" evidence="1">
    <location>
        <begin position="27"/>
        <end position="156"/>
    </location>
</feature>